<accession>A0A7W1WPE3</accession>
<dbReference type="EC" id="5.4.99.-" evidence="4"/>
<dbReference type="InterPro" id="IPR006224">
    <property type="entry name" value="PsdUridine_synth_RluA-like_CS"/>
</dbReference>
<comment type="catalytic activity">
    <reaction evidence="1 4">
        <text>a uridine in RNA = a pseudouridine in RNA</text>
        <dbReference type="Rhea" id="RHEA:48348"/>
        <dbReference type="Rhea" id="RHEA-COMP:12068"/>
        <dbReference type="Rhea" id="RHEA-COMP:12069"/>
        <dbReference type="ChEBI" id="CHEBI:65314"/>
        <dbReference type="ChEBI" id="CHEBI:65315"/>
    </reaction>
</comment>
<evidence type="ECO:0000256" key="2">
    <source>
        <dbReference type="ARBA" id="ARBA00010876"/>
    </source>
</evidence>
<protein>
    <recommendedName>
        <fullName evidence="4">Pseudouridine synthase</fullName>
        <ecNumber evidence="4">5.4.99.-</ecNumber>
    </recommendedName>
</protein>
<dbReference type="Pfam" id="PF00849">
    <property type="entry name" value="PseudoU_synth_2"/>
    <property type="match status" value="1"/>
</dbReference>
<dbReference type="SUPFAM" id="SSF55120">
    <property type="entry name" value="Pseudouridine synthase"/>
    <property type="match status" value="1"/>
</dbReference>
<proteinExistence type="inferred from homology"/>
<dbReference type="InterPro" id="IPR006225">
    <property type="entry name" value="PsdUridine_synth_RluC/D"/>
</dbReference>
<dbReference type="PROSITE" id="PS01129">
    <property type="entry name" value="PSI_RLU"/>
    <property type="match status" value="1"/>
</dbReference>
<comment type="function">
    <text evidence="4">Responsible for synthesis of pseudouridine from uracil.</text>
</comment>
<sequence length="308" mass="35294">MNKQSHYSKWLTFHVSEKWNQATVESILKGPLMISNRMLNRLTRMKGIRLNGRTPWLKQTVRTGDRLQVAVRPREKADLEPKPVHFQTLYEDQDMMIVDKPAGVAVHPVRGNDRSTLVHGILYQWEQRGFTGVVRPVHRLDRGTSGLILIAKNAYMHQLLDRQLRQRQVKRRYLAVLGTPLRETKGTITQPIGRDPRHPLRRRVTSRGEPAITHYRVVRQNKHGSLVQAELETGRTHQIRVHFSHLGAPLLGDSLYGGDVSFIQRQALHSSELSLTHPLTEKNLSFSSPLPSDLKHLLGQLQIKLLPL</sequence>
<gene>
    <name evidence="6" type="ORF">H1191_04840</name>
</gene>
<dbReference type="GO" id="GO:0003723">
    <property type="term" value="F:RNA binding"/>
    <property type="evidence" value="ECO:0007669"/>
    <property type="project" value="InterPro"/>
</dbReference>
<comment type="caution">
    <text evidence="6">The sequence shown here is derived from an EMBL/GenBank/DDBJ whole genome shotgun (WGS) entry which is preliminary data.</text>
</comment>
<dbReference type="NCBIfam" id="TIGR00005">
    <property type="entry name" value="rluA_subfam"/>
    <property type="match status" value="1"/>
</dbReference>
<evidence type="ECO:0000256" key="3">
    <source>
        <dbReference type="PIRSR" id="PIRSR606225-1"/>
    </source>
</evidence>
<evidence type="ECO:0000256" key="4">
    <source>
        <dbReference type="RuleBase" id="RU362028"/>
    </source>
</evidence>
<dbReference type="PANTHER" id="PTHR21600:SF71">
    <property type="entry name" value="PSEUDOURIDINE SYNTHASE"/>
    <property type="match status" value="1"/>
</dbReference>
<dbReference type="InterPro" id="IPR006145">
    <property type="entry name" value="PsdUridine_synth_RsuA/RluA"/>
</dbReference>
<comment type="similarity">
    <text evidence="2 4">Belongs to the pseudouridine synthase RluA family.</text>
</comment>
<keyword evidence="7" id="KW-1185">Reference proteome</keyword>
<evidence type="ECO:0000313" key="7">
    <source>
        <dbReference type="Proteomes" id="UP000535491"/>
    </source>
</evidence>
<dbReference type="RefSeq" id="WP_181750867.1">
    <property type="nucleotide sequence ID" value="NZ_JACEIQ010000003.1"/>
</dbReference>
<dbReference type="CDD" id="cd02869">
    <property type="entry name" value="PseudoU_synth_RluA_like"/>
    <property type="match status" value="1"/>
</dbReference>
<dbReference type="Proteomes" id="UP000535491">
    <property type="component" value="Unassembled WGS sequence"/>
</dbReference>
<keyword evidence="4" id="KW-0413">Isomerase</keyword>
<dbReference type="GO" id="GO:0000455">
    <property type="term" value="P:enzyme-directed rRNA pseudouridine synthesis"/>
    <property type="evidence" value="ECO:0007669"/>
    <property type="project" value="TreeGrafter"/>
</dbReference>
<name>A0A7W1WPE3_9BACL</name>
<dbReference type="GO" id="GO:0140098">
    <property type="term" value="F:catalytic activity, acting on RNA"/>
    <property type="evidence" value="ECO:0007669"/>
    <property type="project" value="UniProtKB-ARBA"/>
</dbReference>
<feature type="active site" evidence="3">
    <location>
        <position position="141"/>
    </location>
</feature>
<dbReference type="AlphaFoldDB" id="A0A7W1WPE3"/>
<evidence type="ECO:0000259" key="5">
    <source>
        <dbReference type="Pfam" id="PF00849"/>
    </source>
</evidence>
<organism evidence="6 7">
    <name type="scientific">Paenactinomyces guangxiensis</name>
    <dbReference type="NCBI Taxonomy" id="1490290"/>
    <lineage>
        <taxon>Bacteria</taxon>
        <taxon>Bacillati</taxon>
        <taxon>Bacillota</taxon>
        <taxon>Bacilli</taxon>
        <taxon>Bacillales</taxon>
        <taxon>Thermoactinomycetaceae</taxon>
        <taxon>Paenactinomyces</taxon>
    </lineage>
</organism>
<dbReference type="PANTHER" id="PTHR21600">
    <property type="entry name" value="MITOCHONDRIAL RNA PSEUDOURIDINE SYNTHASE"/>
    <property type="match status" value="1"/>
</dbReference>
<reference evidence="6 7" key="1">
    <citation type="submission" date="2020-07" db="EMBL/GenBank/DDBJ databases">
        <authorList>
            <person name="Feng H."/>
        </authorList>
    </citation>
    <scope>NUCLEOTIDE SEQUENCE [LARGE SCALE GENOMIC DNA]</scope>
    <source>
        <strain evidence="7">s-10</strain>
    </source>
</reference>
<dbReference type="EMBL" id="JACEIQ010000003">
    <property type="protein sequence ID" value="MBA4493627.1"/>
    <property type="molecule type" value="Genomic_DNA"/>
</dbReference>
<dbReference type="InterPro" id="IPR050188">
    <property type="entry name" value="RluA_PseudoU_synthase"/>
</dbReference>
<dbReference type="Gene3D" id="3.30.2350.10">
    <property type="entry name" value="Pseudouridine synthase"/>
    <property type="match status" value="1"/>
</dbReference>
<feature type="domain" description="Pseudouridine synthase RsuA/RluA-like" evidence="5">
    <location>
        <begin position="95"/>
        <end position="245"/>
    </location>
</feature>
<evidence type="ECO:0000313" key="6">
    <source>
        <dbReference type="EMBL" id="MBA4493627.1"/>
    </source>
</evidence>
<evidence type="ECO:0000256" key="1">
    <source>
        <dbReference type="ARBA" id="ARBA00000073"/>
    </source>
</evidence>
<dbReference type="GO" id="GO:0009982">
    <property type="term" value="F:pseudouridine synthase activity"/>
    <property type="evidence" value="ECO:0007669"/>
    <property type="project" value="InterPro"/>
</dbReference>
<dbReference type="InterPro" id="IPR020103">
    <property type="entry name" value="PsdUridine_synth_cat_dom_sf"/>
</dbReference>